<evidence type="ECO:0000313" key="2">
    <source>
        <dbReference type="Proteomes" id="UP000046680"/>
    </source>
</evidence>
<sequence length="62" mass="6600">MTCRVPGSTGTHSPNGRAAFISWSRLTPASMSTSLVSASMEWIVFSGVMSITNPPPFWALSP</sequence>
<organism evidence="1 2">
    <name type="scientific">Mycobacterium tuberculosis</name>
    <dbReference type="NCBI Taxonomy" id="1773"/>
    <lineage>
        <taxon>Bacteria</taxon>
        <taxon>Bacillati</taxon>
        <taxon>Actinomycetota</taxon>
        <taxon>Actinomycetes</taxon>
        <taxon>Mycobacteriales</taxon>
        <taxon>Mycobacteriaceae</taxon>
        <taxon>Mycobacterium</taxon>
        <taxon>Mycobacterium tuberculosis complex</taxon>
    </lineage>
</organism>
<reference evidence="1 2" key="1">
    <citation type="submission" date="2015-03" db="EMBL/GenBank/DDBJ databases">
        <authorList>
            <consortium name="Pathogen Informatics"/>
        </authorList>
    </citation>
    <scope>NUCLEOTIDE SEQUENCE [LARGE SCALE GENOMIC DNA]</scope>
    <source>
        <strain evidence="1 2">C09601061</strain>
    </source>
</reference>
<dbReference type="AlphaFoldDB" id="A0A654U8K7"/>
<accession>A0A654U8K7</accession>
<protein>
    <submittedName>
        <fullName evidence="1">Uncharacterized protein</fullName>
    </submittedName>
</protein>
<dbReference type="EMBL" id="CGCX01004428">
    <property type="protein sequence ID" value="CFS28251.1"/>
    <property type="molecule type" value="Genomic_DNA"/>
</dbReference>
<evidence type="ECO:0000313" key="1">
    <source>
        <dbReference type="EMBL" id="CFS28251.1"/>
    </source>
</evidence>
<proteinExistence type="predicted"/>
<dbReference type="Proteomes" id="UP000046680">
    <property type="component" value="Unassembled WGS sequence"/>
</dbReference>
<name>A0A654U8K7_MYCTX</name>
<gene>
    <name evidence="1" type="ORF">ERS007657_04734</name>
</gene>